<dbReference type="PROSITE" id="PS51186">
    <property type="entry name" value="GNAT"/>
    <property type="match status" value="1"/>
</dbReference>
<dbReference type="InterPro" id="IPR016181">
    <property type="entry name" value="Acyl_CoA_acyltransferase"/>
</dbReference>
<keyword evidence="1 4" id="KW-0808">Transferase</keyword>
<dbReference type="Proteomes" id="UP000245720">
    <property type="component" value="Unassembled WGS sequence"/>
</dbReference>
<protein>
    <submittedName>
        <fullName evidence="4">Acetyltransferase (GNAT) family protein</fullName>
    </submittedName>
</protein>
<dbReference type="GO" id="GO:0016747">
    <property type="term" value="F:acyltransferase activity, transferring groups other than amino-acyl groups"/>
    <property type="evidence" value="ECO:0007669"/>
    <property type="project" value="InterPro"/>
</dbReference>
<accession>A0A315XTR2</accession>
<dbReference type="PANTHER" id="PTHR43420">
    <property type="entry name" value="ACETYLTRANSFERASE"/>
    <property type="match status" value="1"/>
</dbReference>
<dbReference type="InterPro" id="IPR000182">
    <property type="entry name" value="GNAT_dom"/>
</dbReference>
<dbReference type="EMBL" id="QGDI01000015">
    <property type="protein sequence ID" value="PWJ10255.1"/>
    <property type="molecule type" value="Genomic_DNA"/>
</dbReference>
<sequence>MEIRHINGNDNFQEIREIYEKSWQFAYKGIIPQDYLDNIPKSKWGGNILKNGRTEIAAFDNGRAVGTASFCSSRWEKFASCGEIVTIYLLPEYMGKGIGAMLLKECIDELELLGFTTILIWVLEDNFRARRFYEKHGFIKTEEYMNDVIGGKELREVMYLRRK</sequence>
<dbReference type="Gene3D" id="3.40.630.30">
    <property type="match status" value="1"/>
</dbReference>
<evidence type="ECO:0000259" key="3">
    <source>
        <dbReference type="PROSITE" id="PS51186"/>
    </source>
</evidence>
<keyword evidence="2" id="KW-0012">Acyltransferase</keyword>
<dbReference type="InterPro" id="IPR050680">
    <property type="entry name" value="YpeA/RimI_acetyltransf"/>
</dbReference>
<evidence type="ECO:0000256" key="2">
    <source>
        <dbReference type="ARBA" id="ARBA00023315"/>
    </source>
</evidence>
<name>A0A315XTR2_RUMFL</name>
<proteinExistence type="predicted"/>
<dbReference type="SUPFAM" id="SSF55729">
    <property type="entry name" value="Acyl-CoA N-acyltransferases (Nat)"/>
    <property type="match status" value="1"/>
</dbReference>
<reference evidence="4 5" key="1">
    <citation type="submission" date="2018-05" db="EMBL/GenBank/DDBJ databases">
        <title>The Hungate 1000. A catalogue of reference genomes from the rumen microbiome.</title>
        <authorList>
            <person name="Kelly W."/>
        </authorList>
    </citation>
    <scope>NUCLEOTIDE SEQUENCE [LARGE SCALE GENOMIC DNA]</scope>
    <source>
        <strain evidence="4 5">SAb67</strain>
    </source>
</reference>
<comment type="caution">
    <text evidence="4">The sequence shown here is derived from an EMBL/GenBank/DDBJ whole genome shotgun (WGS) entry which is preliminary data.</text>
</comment>
<dbReference type="Pfam" id="PF00583">
    <property type="entry name" value="Acetyltransf_1"/>
    <property type="match status" value="1"/>
</dbReference>
<gene>
    <name evidence="4" type="ORF">IE37_03145</name>
</gene>
<evidence type="ECO:0000313" key="4">
    <source>
        <dbReference type="EMBL" id="PWJ10255.1"/>
    </source>
</evidence>
<dbReference type="AlphaFoldDB" id="A0A315XTR2"/>
<dbReference type="OrthoDB" id="5292888at2"/>
<evidence type="ECO:0000313" key="5">
    <source>
        <dbReference type="Proteomes" id="UP000245720"/>
    </source>
</evidence>
<evidence type="ECO:0000256" key="1">
    <source>
        <dbReference type="ARBA" id="ARBA00022679"/>
    </source>
</evidence>
<dbReference type="RefSeq" id="WP_109727819.1">
    <property type="nucleotide sequence ID" value="NZ_CACVSX010000028.1"/>
</dbReference>
<feature type="domain" description="N-acetyltransferase" evidence="3">
    <location>
        <begin position="1"/>
        <end position="161"/>
    </location>
</feature>
<dbReference type="STRING" id="1265.SAMN02910280_2274"/>
<organism evidence="4 5">
    <name type="scientific">Ruminococcus flavefaciens</name>
    <dbReference type="NCBI Taxonomy" id="1265"/>
    <lineage>
        <taxon>Bacteria</taxon>
        <taxon>Bacillati</taxon>
        <taxon>Bacillota</taxon>
        <taxon>Clostridia</taxon>
        <taxon>Eubacteriales</taxon>
        <taxon>Oscillospiraceae</taxon>
        <taxon>Ruminococcus</taxon>
    </lineage>
</organism>
<dbReference type="CDD" id="cd04301">
    <property type="entry name" value="NAT_SF"/>
    <property type="match status" value="1"/>
</dbReference>